<evidence type="ECO:0000259" key="8">
    <source>
        <dbReference type="Pfam" id="PF00108"/>
    </source>
</evidence>
<dbReference type="PANTHER" id="PTHR18919">
    <property type="entry name" value="ACETYL-COA C-ACYLTRANSFERASE"/>
    <property type="match status" value="1"/>
</dbReference>
<keyword evidence="11" id="KW-1185">Reference proteome</keyword>
<feature type="active site" description="Acyl-thioester intermediate" evidence="6">
    <location>
        <position position="88"/>
    </location>
</feature>
<dbReference type="InterPro" id="IPR020613">
    <property type="entry name" value="Thiolase_CS"/>
</dbReference>
<dbReference type="OrthoDB" id="9764892at2"/>
<dbReference type="InterPro" id="IPR016039">
    <property type="entry name" value="Thiolase-like"/>
</dbReference>
<dbReference type="InterPro" id="IPR020610">
    <property type="entry name" value="Thiolase_AS"/>
</dbReference>
<accession>A0A4R2LET1</accession>
<dbReference type="Pfam" id="PF00108">
    <property type="entry name" value="Thiolase_N"/>
    <property type="match status" value="1"/>
</dbReference>
<dbReference type="SUPFAM" id="SSF53901">
    <property type="entry name" value="Thiolase-like"/>
    <property type="match status" value="2"/>
</dbReference>
<dbReference type="EC" id="2.3.1.9" evidence="2"/>
<feature type="active site" description="Proton acceptor" evidence="6">
    <location>
        <position position="384"/>
    </location>
</feature>
<dbReference type="AlphaFoldDB" id="A0A4R2LET1"/>
<comment type="caution">
    <text evidence="10">The sequence shown here is derived from an EMBL/GenBank/DDBJ whole genome shotgun (WGS) entry which is preliminary data.</text>
</comment>
<dbReference type="CDD" id="cd00751">
    <property type="entry name" value="thiolase"/>
    <property type="match status" value="1"/>
</dbReference>
<dbReference type="PROSITE" id="PS00737">
    <property type="entry name" value="THIOLASE_2"/>
    <property type="match status" value="1"/>
</dbReference>
<protein>
    <recommendedName>
        <fullName evidence="2">acetyl-CoA C-acetyltransferase</fullName>
        <ecNumber evidence="2">2.3.1.9</ecNumber>
    </recommendedName>
    <alternativeName>
        <fullName evidence="5">Acetoacetyl-CoA thiolase</fullName>
    </alternativeName>
</protein>
<dbReference type="PROSITE" id="PS00099">
    <property type="entry name" value="THIOLASE_3"/>
    <property type="match status" value="1"/>
</dbReference>
<evidence type="ECO:0000313" key="10">
    <source>
        <dbReference type="EMBL" id="TCO86632.1"/>
    </source>
</evidence>
<keyword evidence="3 7" id="KW-0808">Transferase</keyword>
<dbReference type="PROSITE" id="PS00098">
    <property type="entry name" value="THIOLASE_1"/>
    <property type="match status" value="1"/>
</dbReference>
<dbReference type="InterPro" id="IPR020616">
    <property type="entry name" value="Thiolase_N"/>
</dbReference>
<organism evidence="10 11">
    <name type="scientific">Frisingicoccus caecimuris</name>
    <dbReference type="NCBI Taxonomy" id="1796636"/>
    <lineage>
        <taxon>Bacteria</taxon>
        <taxon>Bacillati</taxon>
        <taxon>Bacillota</taxon>
        <taxon>Clostridia</taxon>
        <taxon>Lachnospirales</taxon>
        <taxon>Lachnospiraceae</taxon>
        <taxon>Frisingicoccus</taxon>
    </lineage>
</organism>
<proteinExistence type="inferred from homology"/>
<gene>
    <name evidence="10" type="ORF">EV212_101425</name>
</gene>
<evidence type="ECO:0000256" key="1">
    <source>
        <dbReference type="ARBA" id="ARBA00010982"/>
    </source>
</evidence>
<dbReference type="Proteomes" id="UP000295711">
    <property type="component" value="Unassembled WGS sequence"/>
</dbReference>
<evidence type="ECO:0000256" key="6">
    <source>
        <dbReference type="PIRSR" id="PIRSR000429-1"/>
    </source>
</evidence>
<feature type="domain" description="Thiolase N-terminal" evidence="8">
    <location>
        <begin position="4"/>
        <end position="263"/>
    </location>
</feature>
<dbReference type="Pfam" id="PF02803">
    <property type="entry name" value="Thiolase_C"/>
    <property type="match status" value="1"/>
</dbReference>
<evidence type="ECO:0000256" key="7">
    <source>
        <dbReference type="RuleBase" id="RU003557"/>
    </source>
</evidence>
<name>A0A4R2LET1_9FIRM</name>
<dbReference type="Gene3D" id="3.40.47.10">
    <property type="match status" value="2"/>
</dbReference>
<dbReference type="PANTHER" id="PTHR18919:SF107">
    <property type="entry name" value="ACETYL-COA ACETYLTRANSFERASE, CYTOSOLIC"/>
    <property type="match status" value="1"/>
</dbReference>
<dbReference type="GO" id="GO:0003985">
    <property type="term" value="F:acetyl-CoA C-acetyltransferase activity"/>
    <property type="evidence" value="ECO:0007669"/>
    <property type="project" value="UniProtKB-EC"/>
</dbReference>
<dbReference type="PIRSF" id="PIRSF000429">
    <property type="entry name" value="Ac-CoA_Ac_transf"/>
    <property type="match status" value="1"/>
</dbReference>
<evidence type="ECO:0000256" key="3">
    <source>
        <dbReference type="ARBA" id="ARBA00022679"/>
    </source>
</evidence>
<evidence type="ECO:0000256" key="4">
    <source>
        <dbReference type="ARBA" id="ARBA00023315"/>
    </source>
</evidence>
<dbReference type="InterPro" id="IPR020615">
    <property type="entry name" value="Thiolase_acyl_enz_int_AS"/>
</dbReference>
<dbReference type="NCBIfam" id="TIGR01930">
    <property type="entry name" value="AcCoA-C-Actrans"/>
    <property type="match status" value="1"/>
</dbReference>
<dbReference type="NCBIfam" id="NF006086">
    <property type="entry name" value="PRK08235.1"/>
    <property type="match status" value="1"/>
</dbReference>
<feature type="active site" description="Proton acceptor" evidence="6">
    <location>
        <position position="354"/>
    </location>
</feature>
<comment type="similarity">
    <text evidence="1 7">Belongs to the thiolase-like superfamily. Thiolase family.</text>
</comment>
<keyword evidence="4 7" id="KW-0012">Acyltransferase</keyword>
<evidence type="ECO:0000256" key="2">
    <source>
        <dbReference type="ARBA" id="ARBA00012705"/>
    </source>
</evidence>
<dbReference type="EMBL" id="SLXA01000001">
    <property type="protein sequence ID" value="TCO86632.1"/>
    <property type="molecule type" value="Genomic_DNA"/>
</dbReference>
<evidence type="ECO:0000256" key="5">
    <source>
        <dbReference type="ARBA" id="ARBA00030755"/>
    </source>
</evidence>
<dbReference type="RefSeq" id="WP_132088126.1">
    <property type="nucleotide sequence ID" value="NZ_JANKAQ010000002.1"/>
</dbReference>
<feature type="domain" description="Thiolase C-terminal" evidence="9">
    <location>
        <begin position="272"/>
        <end position="396"/>
    </location>
</feature>
<sequence length="398" mass="41934">MRDVVIVSAARTPFGKLGGTLKSLKATDLGGLAIKEALSRAGIQGGQVDEVVYGMVVPAGQGQIPGRQASVKGGIPHEVPVVTINKVCGSALKAVTLGAQMIKAGDADIIVAGGMESMSNIPYVLENMRWGARMNDVKAKDAMVLDGLWCPENDVHMAVIGGQVASEYNVTREMQDAWSLRSQKLWAEGEAQGKFDDERFVVEVPAQKGQTIIFDKDEAPRPGTTMKGLAKLPPLFVKDGTVTAGNAPGTNDGASAIVIMSREKAEELGAPILATIRGYAQASRESRYIATVPGLAIQNLMEKNNLTVKDFDLMEINEAFAAVPLVSCLGVLGMSEEEMDAKVNVNGGAVAVGHPIGATGARILMTLIYELRRSGKKSGVAAICSGMAQGDAVWVEVE</sequence>
<evidence type="ECO:0000313" key="11">
    <source>
        <dbReference type="Proteomes" id="UP000295711"/>
    </source>
</evidence>
<reference evidence="10 11" key="1">
    <citation type="submission" date="2019-03" db="EMBL/GenBank/DDBJ databases">
        <title>Genomic Encyclopedia of Type Strains, Phase IV (KMG-IV): sequencing the most valuable type-strain genomes for metagenomic binning, comparative biology and taxonomic classification.</title>
        <authorList>
            <person name="Goeker M."/>
        </authorList>
    </citation>
    <scope>NUCLEOTIDE SEQUENCE [LARGE SCALE GENOMIC DNA]</scope>
    <source>
        <strain evidence="10 11">DSM 28559</strain>
    </source>
</reference>
<dbReference type="InterPro" id="IPR020617">
    <property type="entry name" value="Thiolase_C"/>
</dbReference>
<evidence type="ECO:0000259" key="9">
    <source>
        <dbReference type="Pfam" id="PF02803"/>
    </source>
</evidence>
<dbReference type="InterPro" id="IPR002155">
    <property type="entry name" value="Thiolase"/>
</dbReference>